<evidence type="ECO:0000256" key="2">
    <source>
        <dbReference type="SAM" id="SignalP"/>
    </source>
</evidence>
<keyword evidence="4" id="KW-1185">Reference proteome</keyword>
<feature type="signal peptide" evidence="2">
    <location>
        <begin position="1"/>
        <end position="24"/>
    </location>
</feature>
<evidence type="ECO:0000256" key="1">
    <source>
        <dbReference type="SAM" id="MobiDB-lite"/>
    </source>
</evidence>
<feature type="compositionally biased region" description="Basic and acidic residues" evidence="1">
    <location>
        <begin position="85"/>
        <end position="100"/>
    </location>
</feature>
<evidence type="ECO:0000313" key="4">
    <source>
        <dbReference type="Proteomes" id="UP000194946"/>
    </source>
</evidence>
<dbReference type="AlphaFoldDB" id="A0A251ZU51"/>
<organism evidence="3 4">
    <name type="scientific">Commensalibacter intestini</name>
    <dbReference type="NCBI Taxonomy" id="479936"/>
    <lineage>
        <taxon>Bacteria</taxon>
        <taxon>Pseudomonadati</taxon>
        <taxon>Pseudomonadota</taxon>
        <taxon>Alphaproteobacteria</taxon>
        <taxon>Acetobacterales</taxon>
        <taxon>Acetobacteraceae</taxon>
    </lineage>
</organism>
<keyword evidence="2" id="KW-0732">Signal</keyword>
<feature type="compositionally biased region" description="Polar residues" evidence="1">
    <location>
        <begin position="41"/>
        <end position="54"/>
    </location>
</feature>
<sequence>MHWLKRSLYGLFLITPLCITNSYAQETSGNSGGAATLPGLSGQSANIHTQTPGNAGSAGGEHITVRGHRAPPPGYSYAPSMDMTKGPDPEHQRALAESKDSVSGANLSRYGTAYRESGPIGNAQVGDSTGGAWLTPR</sequence>
<feature type="region of interest" description="Disordered" evidence="1">
    <location>
        <begin position="28"/>
        <end position="137"/>
    </location>
</feature>
<gene>
    <name evidence="3" type="ORF">HK18_09095</name>
</gene>
<dbReference type="RefSeq" id="WP_008853355.1">
    <property type="nucleotide sequence ID" value="NZ_JOPB01000007.1"/>
</dbReference>
<name>A0A251ZU51_9PROT</name>
<proteinExistence type="predicted"/>
<reference evidence="4" key="1">
    <citation type="submission" date="2014-06" db="EMBL/GenBank/DDBJ databases">
        <authorList>
            <person name="Winans N.J."/>
            <person name="Newell P.D."/>
            <person name="Douglas A.E."/>
        </authorList>
    </citation>
    <scope>NUCLEOTIDE SEQUENCE [LARGE SCALE GENOMIC DNA]</scope>
    <source>
        <strain evidence="4">DmL_052</strain>
    </source>
</reference>
<feature type="chain" id="PRO_5011625502" evidence="2">
    <location>
        <begin position="25"/>
        <end position="137"/>
    </location>
</feature>
<evidence type="ECO:0000313" key="3">
    <source>
        <dbReference type="EMBL" id="OUI78196.1"/>
    </source>
</evidence>
<dbReference type="Proteomes" id="UP000194946">
    <property type="component" value="Unassembled WGS sequence"/>
</dbReference>
<dbReference type="EMBL" id="JOPB01000007">
    <property type="protein sequence ID" value="OUI78196.1"/>
    <property type="molecule type" value="Genomic_DNA"/>
</dbReference>
<comment type="caution">
    <text evidence="3">The sequence shown here is derived from an EMBL/GenBank/DDBJ whole genome shotgun (WGS) entry which is preliminary data.</text>
</comment>
<protein>
    <submittedName>
        <fullName evidence="3">Uncharacterized protein</fullName>
    </submittedName>
</protein>
<accession>A0A251ZU51</accession>